<evidence type="ECO:0000259" key="11">
    <source>
        <dbReference type="Pfam" id="PF00593"/>
    </source>
</evidence>
<dbReference type="InterPro" id="IPR037066">
    <property type="entry name" value="Plug_dom_sf"/>
</dbReference>
<dbReference type="Pfam" id="PF00593">
    <property type="entry name" value="TonB_dep_Rec_b-barrel"/>
    <property type="match status" value="1"/>
</dbReference>
<dbReference type="Gene3D" id="2.60.40.1120">
    <property type="entry name" value="Carboxypeptidase-like, regulatory domain"/>
    <property type="match status" value="1"/>
</dbReference>
<dbReference type="SUPFAM" id="SSF49464">
    <property type="entry name" value="Carboxypeptidase regulatory domain-like"/>
    <property type="match status" value="1"/>
</dbReference>
<keyword evidence="6 8" id="KW-0472">Membrane</keyword>
<keyword evidence="14" id="KW-1185">Reference proteome</keyword>
<dbReference type="Pfam" id="PF07715">
    <property type="entry name" value="Plug"/>
    <property type="match status" value="1"/>
</dbReference>
<name>A0A6M4ITB1_9BACT</name>
<dbReference type="RefSeq" id="WP_171226793.1">
    <property type="nucleotide sequence ID" value="NZ_CP053085.1"/>
</dbReference>
<evidence type="ECO:0000256" key="9">
    <source>
        <dbReference type="RuleBase" id="RU003357"/>
    </source>
</evidence>
<organism evidence="13 14">
    <name type="scientific">Gemmatimonas groenlandica</name>
    <dbReference type="NCBI Taxonomy" id="2732249"/>
    <lineage>
        <taxon>Bacteria</taxon>
        <taxon>Pseudomonadati</taxon>
        <taxon>Gemmatimonadota</taxon>
        <taxon>Gemmatimonadia</taxon>
        <taxon>Gemmatimonadales</taxon>
        <taxon>Gemmatimonadaceae</taxon>
        <taxon>Gemmatimonas</taxon>
    </lineage>
</organism>
<dbReference type="InterPro" id="IPR000531">
    <property type="entry name" value="Beta-barrel_TonB"/>
</dbReference>
<feature type="signal peptide" evidence="10">
    <location>
        <begin position="1"/>
        <end position="26"/>
    </location>
</feature>
<keyword evidence="7 8" id="KW-0998">Cell outer membrane</keyword>
<keyword evidence="5 9" id="KW-0798">TonB box</keyword>
<evidence type="ECO:0000256" key="1">
    <source>
        <dbReference type="ARBA" id="ARBA00004571"/>
    </source>
</evidence>
<dbReference type="AlphaFoldDB" id="A0A6M4ITB1"/>
<evidence type="ECO:0000256" key="8">
    <source>
        <dbReference type="PROSITE-ProRule" id="PRU01360"/>
    </source>
</evidence>
<comment type="similarity">
    <text evidence="8 9">Belongs to the TonB-dependent receptor family.</text>
</comment>
<evidence type="ECO:0000256" key="10">
    <source>
        <dbReference type="SAM" id="SignalP"/>
    </source>
</evidence>
<dbReference type="Pfam" id="PF13715">
    <property type="entry name" value="CarbopepD_reg_2"/>
    <property type="match status" value="1"/>
</dbReference>
<keyword evidence="4 8" id="KW-0812">Transmembrane</keyword>
<evidence type="ECO:0000256" key="4">
    <source>
        <dbReference type="ARBA" id="ARBA00022692"/>
    </source>
</evidence>
<feature type="chain" id="PRO_5026821012" evidence="10">
    <location>
        <begin position="27"/>
        <end position="908"/>
    </location>
</feature>
<dbReference type="GO" id="GO:0009279">
    <property type="term" value="C:cell outer membrane"/>
    <property type="evidence" value="ECO:0007669"/>
    <property type="project" value="UniProtKB-SubCell"/>
</dbReference>
<protein>
    <submittedName>
        <fullName evidence="13">TonB-dependent receptor</fullName>
    </submittedName>
</protein>
<gene>
    <name evidence="13" type="ORF">HKW67_18515</name>
</gene>
<dbReference type="PROSITE" id="PS52016">
    <property type="entry name" value="TONB_DEPENDENT_REC_3"/>
    <property type="match status" value="1"/>
</dbReference>
<keyword evidence="10" id="KW-0732">Signal</keyword>
<feature type="domain" description="TonB-dependent receptor plug" evidence="12">
    <location>
        <begin position="128"/>
        <end position="248"/>
    </location>
</feature>
<dbReference type="KEGG" id="ggr:HKW67_18515"/>
<evidence type="ECO:0000313" key="13">
    <source>
        <dbReference type="EMBL" id="QJR37358.1"/>
    </source>
</evidence>
<dbReference type="Proteomes" id="UP000500938">
    <property type="component" value="Chromosome"/>
</dbReference>
<dbReference type="PANTHER" id="PTHR47234">
    <property type="match status" value="1"/>
</dbReference>
<dbReference type="SUPFAM" id="SSF56935">
    <property type="entry name" value="Porins"/>
    <property type="match status" value="1"/>
</dbReference>
<evidence type="ECO:0000313" key="14">
    <source>
        <dbReference type="Proteomes" id="UP000500938"/>
    </source>
</evidence>
<dbReference type="PANTHER" id="PTHR47234:SF3">
    <property type="entry name" value="SECRETIN_TONB SHORT N-TERMINAL DOMAIN-CONTAINING PROTEIN"/>
    <property type="match status" value="1"/>
</dbReference>
<evidence type="ECO:0000256" key="6">
    <source>
        <dbReference type="ARBA" id="ARBA00023136"/>
    </source>
</evidence>
<accession>A0A6M4ITB1</accession>
<dbReference type="Gene3D" id="2.40.170.20">
    <property type="entry name" value="TonB-dependent receptor, beta-barrel domain"/>
    <property type="match status" value="1"/>
</dbReference>
<dbReference type="Gene3D" id="2.170.130.10">
    <property type="entry name" value="TonB-dependent receptor, plug domain"/>
    <property type="match status" value="1"/>
</dbReference>
<dbReference type="CDD" id="cd01347">
    <property type="entry name" value="ligand_gated_channel"/>
    <property type="match status" value="1"/>
</dbReference>
<evidence type="ECO:0000256" key="3">
    <source>
        <dbReference type="ARBA" id="ARBA00022452"/>
    </source>
</evidence>
<reference evidence="13 14" key="1">
    <citation type="submission" date="2020-05" db="EMBL/GenBank/DDBJ databases">
        <title>Complete genome sequence of Gemmatimonas greenlandica TET16.</title>
        <authorList>
            <person name="Zeng Y."/>
        </authorList>
    </citation>
    <scope>NUCLEOTIDE SEQUENCE [LARGE SCALE GENOMIC DNA]</scope>
    <source>
        <strain evidence="13 14">TET16</strain>
    </source>
</reference>
<keyword evidence="13" id="KW-0675">Receptor</keyword>
<evidence type="ECO:0000256" key="2">
    <source>
        <dbReference type="ARBA" id="ARBA00022448"/>
    </source>
</evidence>
<evidence type="ECO:0000259" key="12">
    <source>
        <dbReference type="Pfam" id="PF07715"/>
    </source>
</evidence>
<evidence type="ECO:0000256" key="5">
    <source>
        <dbReference type="ARBA" id="ARBA00023077"/>
    </source>
</evidence>
<keyword evidence="3 8" id="KW-1134">Transmembrane beta strand</keyword>
<comment type="subcellular location">
    <subcellularLocation>
        <location evidence="1 8">Cell outer membrane</location>
        <topology evidence="1 8">Multi-pass membrane protein</topology>
    </subcellularLocation>
</comment>
<dbReference type="InterPro" id="IPR008969">
    <property type="entry name" value="CarboxyPept-like_regulatory"/>
</dbReference>
<dbReference type="InterPro" id="IPR036942">
    <property type="entry name" value="Beta-barrel_TonB_sf"/>
</dbReference>
<dbReference type="InterPro" id="IPR039426">
    <property type="entry name" value="TonB-dep_rcpt-like"/>
</dbReference>
<feature type="domain" description="TonB-dependent receptor-like beta-barrel" evidence="11">
    <location>
        <begin position="368"/>
        <end position="865"/>
    </location>
</feature>
<evidence type="ECO:0000256" key="7">
    <source>
        <dbReference type="ARBA" id="ARBA00023237"/>
    </source>
</evidence>
<keyword evidence="2 8" id="KW-0813">Transport</keyword>
<sequence length="908" mass="97059">MMTLPLRTLVAGLGVALCAFAMPAVAQSTGIVTGVVRDDANAPITGATVVVSGTAFGTQAKADGSYRLVLSAGDYTLVARLIGYTSAVKTVRVATGATVTVDFTLSKSAAQLSAVAVTGSRRQERSVVEAPVPVDVITAEDIKQTGRTETAQILQMLVPSLNFPRSSIAGGVDGQRPFTLRGMGPDQVLVLINGKRRHAGAVIAANNSVGRGSAGIDLNAIPASSIDRIEVLRDGAAAQYGSDAIAGVVNVILKQNAPATFSTTFGQVNSSYDKTSYSDGGVTQADGSWSRGFRDRGFLNVSGEYRDRGLTNRATPDLRPLYFNDDSVARVNPALLPQARNNSWYGDAALREGGLMLNSGYSTASGITLYAFGGGTVRESQAFGFPRRPSERTVVRALYPNGFLPEIWGTSLDLSLTGGAKGQAKGWQWDLSSSFGGNNFRFDVKNSVNPTLGVNSPTEFYAGMLRSTQSTTNIDLSRAVNISAFATPVNVAVGAEFRSDNYRILQGDSTSYIDGGVRVLDGPERGQLTVPGSQLFYGFRPVDERNVGRTSFAGYVDLEGNPTKRLTVGLAARGENFSDFGSAVIGKATGRFAIGRGVAVRGAYNTGFRAPSLGQANYSATASNVLIVGGVPTTNEVYTVPVDLPVAKALGANPLEAEKSTNTSAGITWSPVRNFSTTVDYFNIEVVNRIVLSENFVGAGVRAIIEPFGLRGDVRPRYFTNAVDTRTRGVDVVLRYVRQLENDASLSTTFGYNHNRTSLLRVAAPPPQLAALNQQLYGRVERSRLTEAQPRNLARINVQYSKPSWSLNVQQAYFGGWWTRPDLALAPTVARASSDQYFTGRWITDASVTRRLDKSFSLSLGVDNLFDVYPDRISASNPENTGATRLFSPFSPFGANGRFLFARLVFTP</sequence>
<proteinExistence type="inferred from homology"/>
<dbReference type="EMBL" id="CP053085">
    <property type="protein sequence ID" value="QJR37358.1"/>
    <property type="molecule type" value="Genomic_DNA"/>
</dbReference>
<dbReference type="InterPro" id="IPR012910">
    <property type="entry name" value="Plug_dom"/>
</dbReference>